<evidence type="ECO:0000259" key="5">
    <source>
        <dbReference type="PROSITE" id="PS51312"/>
    </source>
</evidence>
<dbReference type="PANTHER" id="PTHR23306">
    <property type="entry name" value="TUMOR SUSCEPTIBILITY GENE 101 PROTEIN-RELATED"/>
    <property type="match status" value="1"/>
</dbReference>
<sequence length="302" mass="34405">MRSVIDKNVLFQGTEFSQILQEAIYKDILYMRNFFPDIYPYPYRYPDHTAVLLQGKVPIRITNAECSLPLSMAIPSNFPNSPPRVQIPVQAGFPLNTSNILQPNGLILTQYFFQWIPCKSQLVHFVNAIVQYFSANPPFTLENGRRLVPNAPSSASSSAPSSVPNNQANLSELQDQATAEAISLIESISTNIKECEDQYCDDILTCDMAQTIDIIYHGMQDLIQKNQKKLDALESQQLPDIPIDPELEKSVKLRSRNQVFENTKSELQNWYENNIIPLDDFLQSIRDLSRDHFQNDIYPSLS</sequence>
<feature type="domain" description="UEV" evidence="6">
    <location>
        <begin position="1"/>
        <end position="143"/>
    </location>
</feature>
<dbReference type="PANTHER" id="PTHR23306:SF3">
    <property type="entry name" value="TUMOR SUPPRESSOR PROTEIN 101"/>
    <property type="match status" value="1"/>
</dbReference>
<dbReference type="InterPro" id="IPR008883">
    <property type="entry name" value="UEV_N"/>
</dbReference>
<comment type="similarity">
    <text evidence="1">Belongs to the ubiquitin-conjugating enzyme family. UEV subfamily.</text>
</comment>
<keyword evidence="3" id="KW-0813">Transport</keyword>
<feature type="region of interest" description="Disordered" evidence="4">
    <location>
        <begin position="146"/>
        <end position="167"/>
    </location>
</feature>
<reference evidence="7 8" key="1">
    <citation type="submission" date="2024-04" db="EMBL/GenBank/DDBJ databases">
        <title>Tritrichomonas musculus Genome.</title>
        <authorList>
            <person name="Alves-Ferreira E."/>
            <person name="Grigg M."/>
            <person name="Lorenzi H."/>
            <person name="Galac M."/>
        </authorList>
    </citation>
    <scope>NUCLEOTIDE SEQUENCE [LARGE SCALE GENOMIC DNA]</scope>
    <source>
        <strain evidence="7 8">EAF2021</strain>
    </source>
</reference>
<dbReference type="PROSITE" id="PS51312">
    <property type="entry name" value="SB"/>
    <property type="match status" value="1"/>
</dbReference>
<dbReference type="CDD" id="cd11685">
    <property type="entry name" value="UEV_TSG101-like"/>
    <property type="match status" value="1"/>
</dbReference>
<evidence type="ECO:0000256" key="2">
    <source>
        <dbReference type="ARBA" id="ARBA00023054"/>
    </source>
</evidence>
<feature type="domain" description="SB" evidence="5">
    <location>
        <begin position="244"/>
        <end position="302"/>
    </location>
</feature>
<dbReference type="EMBL" id="JAPFFF010000009">
    <property type="protein sequence ID" value="KAK8882733.1"/>
    <property type="molecule type" value="Genomic_DNA"/>
</dbReference>
<evidence type="ECO:0000313" key="7">
    <source>
        <dbReference type="EMBL" id="KAK8882733.1"/>
    </source>
</evidence>
<name>A0ABR2JVT4_9EUKA</name>
<accession>A0ABR2JVT4</accession>
<feature type="compositionally biased region" description="Low complexity" evidence="4">
    <location>
        <begin position="149"/>
        <end position="167"/>
    </location>
</feature>
<evidence type="ECO:0000256" key="3">
    <source>
        <dbReference type="PROSITE-ProRule" id="PRU00644"/>
    </source>
</evidence>
<proteinExistence type="inferred from homology"/>
<dbReference type="InterPro" id="IPR052070">
    <property type="entry name" value="ESCRT-I_UEV_domain"/>
</dbReference>
<dbReference type="Gene3D" id="3.10.110.10">
    <property type="entry name" value="Ubiquitin Conjugating Enzyme"/>
    <property type="match status" value="1"/>
</dbReference>
<evidence type="ECO:0000313" key="8">
    <source>
        <dbReference type="Proteomes" id="UP001470230"/>
    </source>
</evidence>
<evidence type="ECO:0000259" key="6">
    <source>
        <dbReference type="PROSITE" id="PS51322"/>
    </source>
</evidence>
<comment type="caution">
    <text evidence="7">The sequence shown here is derived from an EMBL/GenBank/DDBJ whole genome shotgun (WGS) entry which is preliminary data.</text>
</comment>
<dbReference type="InterPro" id="IPR017916">
    <property type="entry name" value="SB_dom"/>
</dbReference>
<dbReference type="InterPro" id="IPR016135">
    <property type="entry name" value="UBQ-conjugating_enzyme/RWD"/>
</dbReference>
<dbReference type="Proteomes" id="UP001470230">
    <property type="component" value="Unassembled WGS sequence"/>
</dbReference>
<dbReference type="Pfam" id="PF05743">
    <property type="entry name" value="UEV"/>
    <property type="match status" value="1"/>
</dbReference>
<keyword evidence="3" id="KW-0653">Protein transport</keyword>
<keyword evidence="8" id="KW-1185">Reference proteome</keyword>
<evidence type="ECO:0008006" key="9">
    <source>
        <dbReference type="Google" id="ProtNLM"/>
    </source>
</evidence>
<evidence type="ECO:0000256" key="1">
    <source>
        <dbReference type="ARBA" id="ARBA00009594"/>
    </source>
</evidence>
<protein>
    <recommendedName>
        <fullName evidence="9">UEV domain-containing protein</fullName>
    </recommendedName>
</protein>
<organism evidence="7 8">
    <name type="scientific">Tritrichomonas musculus</name>
    <dbReference type="NCBI Taxonomy" id="1915356"/>
    <lineage>
        <taxon>Eukaryota</taxon>
        <taxon>Metamonada</taxon>
        <taxon>Parabasalia</taxon>
        <taxon>Tritrichomonadida</taxon>
        <taxon>Tritrichomonadidae</taxon>
        <taxon>Tritrichomonas</taxon>
    </lineage>
</organism>
<keyword evidence="2" id="KW-0175">Coiled coil</keyword>
<dbReference type="PROSITE" id="PS51322">
    <property type="entry name" value="UEV"/>
    <property type="match status" value="1"/>
</dbReference>
<dbReference type="SUPFAM" id="SSF54495">
    <property type="entry name" value="UBC-like"/>
    <property type="match status" value="1"/>
</dbReference>
<evidence type="ECO:0000256" key="4">
    <source>
        <dbReference type="SAM" id="MobiDB-lite"/>
    </source>
</evidence>
<gene>
    <name evidence="7" type="ORF">M9Y10_045374</name>
</gene>